<evidence type="ECO:0000259" key="10">
    <source>
        <dbReference type="Pfam" id="PF00078"/>
    </source>
</evidence>
<evidence type="ECO:0000256" key="9">
    <source>
        <dbReference type="ARBA" id="ARBA00048173"/>
    </source>
</evidence>
<dbReference type="GO" id="GO:0003723">
    <property type="term" value="F:RNA binding"/>
    <property type="evidence" value="ECO:0007669"/>
    <property type="project" value="InterPro"/>
</dbReference>
<dbReference type="PRINTS" id="PR00866">
    <property type="entry name" value="RNADNAPOLMS"/>
</dbReference>
<evidence type="ECO:0000256" key="8">
    <source>
        <dbReference type="ARBA" id="ARBA00034120"/>
    </source>
</evidence>
<protein>
    <recommendedName>
        <fullName evidence="1">RNA-directed DNA polymerase</fullName>
        <ecNumber evidence="1">2.7.7.49</ecNumber>
    </recommendedName>
</protein>
<evidence type="ECO:0000256" key="3">
    <source>
        <dbReference type="ARBA" id="ARBA00022695"/>
    </source>
</evidence>
<dbReference type="InterPro" id="IPR000123">
    <property type="entry name" value="Reverse_transcriptase_msDNA"/>
</dbReference>
<gene>
    <name evidence="11" type="ORF">HMPREF9470_03863</name>
</gene>
<evidence type="ECO:0000256" key="5">
    <source>
        <dbReference type="ARBA" id="ARBA00022842"/>
    </source>
</evidence>
<dbReference type="GeneID" id="93162766"/>
<feature type="domain" description="Reverse transcriptase" evidence="10">
    <location>
        <begin position="55"/>
        <end position="245"/>
    </location>
</feature>
<dbReference type="InterPro" id="IPR051083">
    <property type="entry name" value="GrpII_Intron_Splice-Mob/Def"/>
</dbReference>
<reference evidence="11 12" key="1">
    <citation type="submission" date="2011-04" db="EMBL/GenBank/DDBJ databases">
        <title>The Genome Sequence of Clostridium citroniae WAL-19142.</title>
        <authorList>
            <consortium name="The Broad Institute Genome Sequencing Platform"/>
            <person name="Earl A."/>
            <person name="Ward D."/>
            <person name="Feldgarden M."/>
            <person name="Gevers D."/>
            <person name="Warren Y.A."/>
            <person name="Tyrrell K.L."/>
            <person name="Citron D.M."/>
            <person name="Goldstein E.J."/>
            <person name="Daigneault M."/>
            <person name="Allen-Vercoe E."/>
            <person name="Young S.K."/>
            <person name="Zeng Q."/>
            <person name="Gargeya S."/>
            <person name="Fitzgerald M."/>
            <person name="Haas B."/>
            <person name="Abouelleil A."/>
            <person name="Alvarado L."/>
            <person name="Arachchi H.M."/>
            <person name="Berlin A."/>
            <person name="Brown A."/>
            <person name="Chapman S.B."/>
            <person name="Chen Z."/>
            <person name="Dunbar C."/>
            <person name="Freedman E."/>
            <person name="Gearin G."/>
            <person name="Gellesch M."/>
            <person name="Goldberg J."/>
            <person name="Griggs A."/>
            <person name="Gujja S."/>
            <person name="Heilman E.R."/>
            <person name="Heiman D."/>
            <person name="Howarth C."/>
            <person name="Larson L."/>
            <person name="Lui A."/>
            <person name="MacDonald P.J."/>
            <person name="Mehta T."/>
            <person name="Montmayeur A."/>
            <person name="Murphy C."/>
            <person name="Neiman D."/>
            <person name="Pearson M."/>
            <person name="Priest M."/>
            <person name="Roberts A."/>
            <person name="Saif S."/>
            <person name="Shea T."/>
            <person name="Shenoy N."/>
            <person name="Sisk P."/>
            <person name="Stolte C."/>
            <person name="Sykes S."/>
            <person name="White J."/>
            <person name="Yandava C."/>
            <person name="Wortman J."/>
            <person name="Nusbaum C."/>
            <person name="Birren B."/>
        </authorList>
    </citation>
    <scope>NUCLEOTIDE SEQUENCE [LARGE SCALE GENOMIC DNA]</scope>
    <source>
        <strain evidence="11 12">WAL-19142</strain>
    </source>
</reference>
<keyword evidence="7" id="KW-0051">Antiviral defense</keyword>
<evidence type="ECO:0000256" key="2">
    <source>
        <dbReference type="ARBA" id="ARBA00022679"/>
    </source>
</evidence>
<name>A0A0J9ENB1_9FIRM</name>
<keyword evidence="5" id="KW-0460">Magnesium</keyword>
<dbReference type="PANTHER" id="PTHR34047:SF7">
    <property type="entry name" value="RNA-DIRECTED DNA POLYMERASE"/>
    <property type="match status" value="1"/>
</dbReference>
<dbReference type="EC" id="2.7.7.49" evidence="1"/>
<dbReference type="OrthoDB" id="9788687at2"/>
<dbReference type="EMBL" id="ADLK01000028">
    <property type="protein sequence ID" value="KMW17210.1"/>
    <property type="molecule type" value="Genomic_DNA"/>
</dbReference>
<keyword evidence="3" id="KW-0548">Nucleotidyltransferase</keyword>
<keyword evidence="4" id="KW-0479">Metal-binding</keyword>
<dbReference type="GO" id="GO:0003964">
    <property type="term" value="F:RNA-directed DNA polymerase activity"/>
    <property type="evidence" value="ECO:0007669"/>
    <property type="project" value="UniProtKB-KW"/>
</dbReference>
<dbReference type="AlphaFoldDB" id="A0A0J9ENB1"/>
<comment type="caution">
    <text evidence="11">The sequence shown here is derived from an EMBL/GenBank/DDBJ whole genome shotgun (WGS) entry which is preliminary data.</text>
</comment>
<sequence length="331" mass="38359">MYDTDLWKHCTPRHCREMILSFSLLEGEEWTDERIISCLYAVSNHTEQHYTCLKIPKKGGGVRRVMAPDPLLKTIQRNILHHILEGYEIPCCATAYHKGASIRGNAMVHLGHEVVLKLDIKDFFGSITFPMVGQRAFGRQYFPEPVGVLLTSLCCYNDRLPQGSPASAAVSNLVMRPFDRYMAAWCGQREVIYSRYCDDMTFSGDFDVSEVMNKANGFLGAMGFELNRSKTKVLTRQERQTVTGIVVNEKLQVPSSYRRELRRDVHYCLKYGVQEHLKRRNERTYLDMGKDGETRYLMSLSGKIRFVLSVNPQDRWFREADDRVKRLLRYM</sequence>
<comment type="catalytic activity">
    <reaction evidence="9">
        <text>DNA(n) + a 2'-deoxyribonucleoside 5'-triphosphate = DNA(n+1) + diphosphate</text>
        <dbReference type="Rhea" id="RHEA:22508"/>
        <dbReference type="Rhea" id="RHEA-COMP:17339"/>
        <dbReference type="Rhea" id="RHEA-COMP:17340"/>
        <dbReference type="ChEBI" id="CHEBI:33019"/>
        <dbReference type="ChEBI" id="CHEBI:61560"/>
        <dbReference type="ChEBI" id="CHEBI:173112"/>
        <dbReference type="EC" id="2.7.7.49"/>
    </reaction>
</comment>
<dbReference type="CDD" id="cd03487">
    <property type="entry name" value="RT_Bac_retron_II"/>
    <property type="match status" value="1"/>
</dbReference>
<dbReference type="GO" id="GO:0046872">
    <property type="term" value="F:metal ion binding"/>
    <property type="evidence" value="ECO:0007669"/>
    <property type="project" value="UniProtKB-KW"/>
</dbReference>
<dbReference type="InterPro" id="IPR000477">
    <property type="entry name" value="RT_dom"/>
</dbReference>
<keyword evidence="2" id="KW-0808">Transferase</keyword>
<comment type="similarity">
    <text evidence="8">Belongs to the bacterial reverse transcriptase family.</text>
</comment>
<evidence type="ECO:0000313" key="11">
    <source>
        <dbReference type="EMBL" id="KMW17210.1"/>
    </source>
</evidence>
<organism evidence="11 12">
    <name type="scientific">[Clostridium] citroniae WAL-19142</name>
    <dbReference type="NCBI Taxonomy" id="742734"/>
    <lineage>
        <taxon>Bacteria</taxon>
        <taxon>Bacillati</taxon>
        <taxon>Bacillota</taxon>
        <taxon>Clostridia</taxon>
        <taxon>Lachnospirales</taxon>
        <taxon>Lachnospiraceae</taxon>
        <taxon>Enterocloster</taxon>
    </lineage>
</organism>
<dbReference type="Proteomes" id="UP000037392">
    <property type="component" value="Unassembled WGS sequence"/>
</dbReference>
<evidence type="ECO:0000256" key="4">
    <source>
        <dbReference type="ARBA" id="ARBA00022723"/>
    </source>
</evidence>
<proteinExistence type="inferred from homology"/>
<evidence type="ECO:0000256" key="1">
    <source>
        <dbReference type="ARBA" id="ARBA00012493"/>
    </source>
</evidence>
<dbReference type="Pfam" id="PF00078">
    <property type="entry name" value="RVT_1"/>
    <property type="match status" value="1"/>
</dbReference>
<dbReference type="PANTHER" id="PTHR34047">
    <property type="entry name" value="NUCLEAR INTRON MATURASE 1, MITOCHONDRIAL-RELATED"/>
    <property type="match status" value="1"/>
</dbReference>
<dbReference type="RefSeq" id="WP_007864340.1">
    <property type="nucleotide sequence ID" value="NZ_KQ235880.1"/>
</dbReference>
<evidence type="ECO:0000256" key="7">
    <source>
        <dbReference type="ARBA" id="ARBA00023118"/>
    </source>
</evidence>
<dbReference type="PATRIC" id="fig|742734.4.peg.4142"/>
<dbReference type="InterPro" id="IPR043502">
    <property type="entry name" value="DNA/RNA_pol_sf"/>
</dbReference>
<dbReference type="SUPFAM" id="SSF56672">
    <property type="entry name" value="DNA/RNA polymerases"/>
    <property type="match status" value="1"/>
</dbReference>
<dbReference type="GO" id="GO:0051607">
    <property type="term" value="P:defense response to virus"/>
    <property type="evidence" value="ECO:0007669"/>
    <property type="project" value="UniProtKB-KW"/>
</dbReference>
<accession>A0A0J9ENB1</accession>
<evidence type="ECO:0000313" key="12">
    <source>
        <dbReference type="Proteomes" id="UP000037392"/>
    </source>
</evidence>
<evidence type="ECO:0000256" key="6">
    <source>
        <dbReference type="ARBA" id="ARBA00022918"/>
    </source>
</evidence>
<keyword evidence="6" id="KW-0695">RNA-directed DNA polymerase</keyword>